<evidence type="ECO:0000256" key="1">
    <source>
        <dbReference type="SAM" id="Coils"/>
    </source>
</evidence>
<evidence type="ECO:0000313" key="3">
    <source>
        <dbReference type="EMBL" id="APZ42513.1"/>
    </source>
</evidence>
<feature type="coiled-coil region" evidence="1">
    <location>
        <begin position="314"/>
        <end position="341"/>
    </location>
</feature>
<evidence type="ECO:0000313" key="4">
    <source>
        <dbReference type="Proteomes" id="UP000243807"/>
    </source>
</evidence>
<dbReference type="KEGG" id="afy:BW247_04920"/>
<dbReference type="RefSeq" id="WP_076836161.1">
    <property type="nucleotide sequence ID" value="NZ_CP019434.1"/>
</dbReference>
<dbReference type="Pfam" id="PF09588">
    <property type="entry name" value="YqaJ"/>
    <property type="match status" value="1"/>
</dbReference>
<dbReference type="InterPro" id="IPR011335">
    <property type="entry name" value="Restrct_endonuc-II-like"/>
</dbReference>
<gene>
    <name evidence="3" type="ORF">BW247_04920</name>
</gene>
<dbReference type="InterPro" id="IPR019080">
    <property type="entry name" value="YqaJ_viral_recombinase"/>
</dbReference>
<proteinExistence type="predicted"/>
<evidence type="ECO:0000259" key="2">
    <source>
        <dbReference type="Pfam" id="PF09588"/>
    </source>
</evidence>
<sequence>MKIVNLDQKSDAWLNWRQNGITATDSVVIQNKSPYKTRWRLWAEKTGKVAPDDLSKNPNVIRGVENEDKARQHYESLHDDMLLPVCAEYEANPLFKASFDGISKDGFPVELKCPSSSVISEVLEKGEASEAYQLYWWQVQHQIMVAGADHGKLCFYQLPDGDAPPQWVEFDVLRDDQAIESILQDGQNFWAMIEAKKPPPKDPERDEYAPEDFTAITAWKESATQWLEQHRRMKYLEDEIKTLKQTMGKEQEALIKLMGEFVRANAFGVQLTRFQVQGAIDWSRVRQDLLPNVADEQLDAYRKKPRQQVRITPSSELSEKAAKAEVKAAKAEAEKAEQSEGEGKFAW</sequence>
<feature type="domain" description="YqaJ viral recombinase" evidence="2">
    <location>
        <begin position="13"/>
        <end position="148"/>
    </location>
</feature>
<dbReference type="InterPro" id="IPR011604">
    <property type="entry name" value="PDDEXK-like_dom_sf"/>
</dbReference>
<dbReference type="NCBIfam" id="TIGR03033">
    <property type="entry name" value="phage_rel_nuc"/>
    <property type="match status" value="1"/>
</dbReference>
<dbReference type="STRING" id="1765967.BW247_04920"/>
<organism evidence="3 4">
    <name type="scientific">Acidihalobacter ferrooxydans</name>
    <dbReference type="NCBI Taxonomy" id="1765967"/>
    <lineage>
        <taxon>Bacteria</taxon>
        <taxon>Pseudomonadati</taxon>
        <taxon>Pseudomonadota</taxon>
        <taxon>Gammaproteobacteria</taxon>
        <taxon>Chromatiales</taxon>
        <taxon>Ectothiorhodospiraceae</taxon>
        <taxon>Acidihalobacter</taxon>
    </lineage>
</organism>
<dbReference type="AlphaFoldDB" id="A0A1P8UF81"/>
<accession>A0A1P8UF81</accession>
<dbReference type="Proteomes" id="UP000243807">
    <property type="component" value="Chromosome"/>
</dbReference>
<dbReference type="Gene3D" id="3.90.320.10">
    <property type="match status" value="1"/>
</dbReference>
<dbReference type="SUPFAM" id="SSF52980">
    <property type="entry name" value="Restriction endonuclease-like"/>
    <property type="match status" value="1"/>
</dbReference>
<reference evidence="3 4" key="1">
    <citation type="submission" date="2017-01" db="EMBL/GenBank/DDBJ databases">
        <title>Draft sequence of Acidihalobacter ferrooxidans strain DSM 14175 (strain V8).</title>
        <authorList>
            <person name="Khaleque H.N."/>
            <person name="Ramsay J.P."/>
            <person name="Murphy R.J.T."/>
            <person name="Kaksonen A.H."/>
            <person name="Boxall N.J."/>
            <person name="Watkin E.L.J."/>
        </authorList>
    </citation>
    <scope>NUCLEOTIDE SEQUENCE [LARGE SCALE GENOMIC DNA]</scope>
    <source>
        <strain evidence="3 4">V8</strain>
    </source>
</reference>
<keyword evidence="4" id="KW-1185">Reference proteome</keyword>
<keyword evidence="1" id="KW-0175">Coiled coil</keyword>
<protein>
    <recommendedName>
        <fullName evidence="2">YqaJ viral recombinase domain-containing protein</fullName>
    </recommendedName>
</protein>
<dbReference type="EMBL" id="CP019434">
    <property type="protein sequence ID" value="APZ42513.1"/>
    <property type="molecule type" value="Genomic_DNA"/>
</dbReference>
<name>A0A1P8UF81_9GAMM</name>
<dbReference type="InterPro" id="IPR017482">
    <property type="entry name" value="Lambda-type_endonuclease"/>
</dbReference>